<feature type="domain" description="T6SS Phospholipase effector Tle1-like catalytic" evidence="2">
    <location>
        <begin position="281"/>
        <end position="374"/>
    </location>
</feature>
<dbReference type="Proteomes" id="UP000254437">
    <property type="component" value="Unassembled WGS sequence"/>
</dbReference>
<dbReference type="PANTHER" id="PTHR33840">
    <property type="match status" value="1"/>
</dbReference>
<gene>
    <name evidence="3" type="ORF">NCTC10359_01779</name>
</gene>
<evidence type="ECO:0000259" key="2">
    <source>
        <dbReference type="Pfam" id="PF09994"/>
    </source>
</evidence>
<dbReference type="InterPro" id="IPR018712">
    <property type="entry name" value="Tle1-like_cat"/>
</dbReference>
<evidence type="ECO:0000313" key="4">
    <source>
        <dbReference type="Proteomes" id="UP000254437"/>
    </source>
</evidence>
<dbReference type="Pfam" id="PF09994">
    <property type="entry name" value="T6SS_Tle1-like_cat"/>
    <property type="match status" value="1"/>
</dbReference>
<name>A0A378TSS3_MORLA</name>
<evidence type="ECO:0000256" key="1">
    <source>
        <dbReference type="SAM" id="MobiDB-lite"/>
    </source>
</evidence>
<dbReference type="EMBL" id="UGQU01000002">
    <property type="protein sequence ID" value="STZ63354.1"/>
    <property type="molecule type" value="Genomic_DNA"/>
</dbReference>
<dbReference type="RefSeq" id="WP_115007482.1">
    <property type="nucleotide sequence ID" value="NZ_UGQU01000002.1"/>
</dbReference>
<evidence type="ECO:0000313" key="3">
    <source>
        <dbReference type="EMBL" id="STZ63354.1"/>
    </source>
</evidence>
<sequence>MEHTNTNTNTGKTPQKSIGKGTSNSKDNSCVECTVNCLEINVFFDGTWNSRYNSDRYNSHKEEDMSALLNKPENQKKTWQPWDDDKIVAQKVLEGRLLGEDYKGGNTSFARAPTGVDQLARAFGGNERMVALYVDGSGTITPEAVDITNENLNQLPKDKVQKYGNTNAKEPNKDIAIENNRYSNDSAWGAGLGVGATSIHKWDFFNSGVKSKLRQMLQKIYVTLQQKNIKSDCLVSFNVYGFSRGAATARMFVHRVLNYGHDKDITKEVDDMLGNSSDNPITLTQFGVKFRVKFVGLFDTVSSIGTNHNDDVIDEKQELCFDEHRRPNQVVHIVAGHEFRQKFATTTIASAVQNGCGFEVVLPGCHTDIGDGLETRWVQDEDVNPKTGQRDWNLKHVEDRTTICQKYNLLSTPFMALTKLKLFSPLAFSQVIRAEEKALLNLQRAEFKEIKRRLVEQGWFVESTDKTKNEIEIDDDVLTMEKIKVHRKPHFNPEGRIKTLSPDYPKIATKLMLDIMTEVGVNRNYDLDKYHADKVKDPYFQAFSEELIGEAMKRYKDFKTNKAKYFVDNDIINGTQEGKDYYVGIQDIQQRKILFHDYLHWCSSMDRKFLSLIGTQVSVPQINPNTNQFYRTVYQG</sequence>
<protein>
    <submittedName>
        <fullName evidence="3">Uncharacterized conserved protein</fullName>
    </submittedName>
</protein>
<dbReference type="AlphaFoldDB" id="A0A378TSS3"/>
<organism evidence="3 4">
    <name type="scientific">Moraxella lacunata</name>
    <dbReference type="NCBI Taxonomy" id="477"/>
    <lineage>
        <taxon>Bacteria</taxon>
        <taxon>Pseudomonadati</taxon>
        <taxon>Pseudomonadota</taxon>
        <taxon>Gammaproteobacteria</taxon>
        <taxon>Moraxellales</taxon>
        <taxon>Moraxellaceae</taxon>
        <taxon>Moraxella</taxon>
    </lineage>
</organism>
<dbReference type="PANTHER" id="PTHR33840:SF1">
    <property type="entry name" value="TLE1 PHOSPHOLIPASE DOMAIN-CONTAINING PROTEIN"/>
    <property type="match status" value="1"/>
</dbReference>
<reference evidence="3 4" key="1">
    <citation type="submission" date="2018-06" db="EMBL/GenBank/DDBJ databases">
        <authorList>
            <consortium name="Pathogen Informatics"/>
            <person name="Doyle S."/>
        </authorList>
    </citation>
    <scope>NUCLEOTIDE SEQUENCE [LARGE SCALE GENOMIC DNA]</scope>
    <source>
        <strain evidence="3 4">NCTC10359</strain>
    </source>
</reference>
<accession>A0A378TSS3</accession>
<proteinExistence type="predicted"/>
<feature type="region of interest" description="Disordered" evidence="1">
    <location>
        <begin position="1"/>
        <end position="26"/>
    </location>
</feature>